<accession>A0A430ATX1</accession>
<comment type="function">
    <text evidence="4">Required for high-level post-exponential phase expression of a series of secreted proteins.</text>
</comment>
<evidence type="ECO:0000256" key="1">
    <source>
        <dbReference type="ARBA" id="ARBA00022490"/>
    </source>
</evidence>
<feature type="modified residue" description="4-aspartylphosphate" evidence="5">
    <location>
        <position position="64"/>
    </location>
</feature>
<proteinExistence type="predicted"/>
<dbReference type="Gene3D" id="2.40.50.1020">
    <property type="entry name" value="LytTr DNA-binding domain"/>
    <property type="match status" value="1"/>
</dbReference>
<organism evidence="8 9">
    <name type="scientific">Vagococcus acidifermentans</name>
    <dbReference type="NCBI Taxonomy" id="564710"/>
    <lineage>
        <taxon>Bacteria</taxon>
        <taxon>Bacillati</taxon>
        <taxon>Bacillota</taxon>
        <taxon>Bacilli</taxon>
        <taxon>Lactobacillales</taxon>
        <taxon>Enterococcaceae</taxon>
        <taxon>Vagococcus</taxon>
    </lineage>
</organism>
<dbReference type="GO" id="GO:0003677">
    <property type="term" value="F:DNA binding"/>
    <property type="evidence" value="ECO:0007669"/>
    <property type="project" value="InterPro"/>
</dbReference>
<dbReference type="InterPro" id="IPR001789">
    <property type="entry name" value="Sig_transdc_resp-reg_receiver"/>
</dbReference>
<evidence type="ECO:0008006" key="10">
    <source>
        <dbReference type="Google" id="ProtNLM"/>
    </source>
</evidence>
<comment type="caution">
    <text evidence="8">The sequence shown here is derived from an EMBL/GenBank/DDBJ whole genome shotgun (WGS) entry which is preliminary data.</text>
</comment>
<evidence type="ECO:0000256" key="5">
    <source>
        <dbReference type="PROSITE-ProRule" id="PRU00169"/>
    </source>
</evidence>
<dbReference type="SMART" id="SM00850">
    <property type="entry name" value="LytTR"/>
    <property type="match status" value="1"/>
</dbReference>
<dbReference type="PROSITE" id="PS50110">
    <property type="entry name" value="RESPONSE_REGULATORY"/>
    <property type="match status" value="1"/>
</dbReference>
<reference evidence="8 9" key="1">
    <citation type="submission" date="2017-05" db="EMBL/GenBank/DDBJ databases">
        <title>Vagococcus spp. assemblies.</title>
        <authorList>
            <person name="Gulvik C.A."/>
        </authorList>
    </citation>
    <scope>NUCLEOTIDE SEQUENCE [LARGE SCALE GENOMIC DNA]</scope>
    <source>
        <strain evidence="8 9">LMG 24798</strain>
    </source>
</reference>
<dbReference type="Proteomes" id="UP000286773">
    <property type="component" value="Unassembled WGS sequence"/>
</dbReference>
<dbReference type="InterPro" id="IPR007492">
    <property type="entry name" value="LytTR_DNA-bd_dom"/>
</dbReference>
<gene>
    <name evidence="8" type="ORF">CBF27_08425</name>
</gene>
<feature type="domain" description="HTH LytTR-type" evidence="7">
    <location>
        <begin position="148"/>
        <end position="249"/>
    </location>
</feature>
<dbReference type="SUPFAM" id="SSF52172">
    <property type="entry name" value="CheY-like"/>
    <property type="match status" value="1"/>
</dbReference>
<dbReference type="PROSITE" id="PS50930">
    <property type="entry name" value="HTH_LYTTR"/>
    <property type="match status" value="1"/>
</dbReference>
<evidence type="ECO:0000256" key="2">
    <source>
        <dbReference type="ARBA" id="ARBA00023012"/>
    </source>
</evidence>
<dbReference type="InterPro" id="IPR011006">
    <property type="entry name" value="CheY-like_superfamily"/>
</dbReference>
<dbReference type="AlphaFoldDB" id="A0A430ATX1"/>
<keyword evidence="2" id="KW-0902">Two-component regulatory system</keyword>
<dbReference type="PANTHER" id="PTHR37299:SF3">
    <property type="entry name" value="STAGE 0 SPORULATION PROTEIN A HOMOLOG"/>
    <property type="match status" value="1"/>
</dbReference>
<name>A0A430ATX1_9ENTE</name>
<keyword evidence="1" id="KW-0963">Cytoplasm</keyword>
<dbReference type="RefSeq" id="WP_126813871.1">
    <property type="nucleotide sequence ID" value="NZ_NGKC01000008.1"/>
</dbReference>
<evidence type="ECO:0000259" key="7">
    <source>
        <dbReference type="PROSITE" id="PS50930"/>
    </source>
</evidence>
<feature type="domain" description="Response regulatory" evidence="6">
    <location>
        <begin position="3"/>
        <end position="130"/>
    </location>
</feature>
<keyword evidence="3" id="KW-0010">Activator</keyword>
<evidence type="ECO:0000256" key="3">
    <source>
        <dbReference type="ARBA" id="ARBA00023159"/>
    </source>
</evidence>
<evidence type="ECO:0000313" key="9">
    <source>
        <dbReference type="Proteomes" id="UP000286773"/>
    </source>
</evidence>
<keyword evidence="9" id="KW-1185">Reference proteome</keyword>
<keyword evidence="5" id="KW-0597">Phosphoprotein</keyword>
<evidence type="ECO:0000259" key="6">
    <source>
        <dbReference type="PROSITE" id="PS50110"/>
    </source>
</evidence>
<dbReference type="EMBL" id="NGKC01000008">
    <property type="protein sequence ID" value="RSU11507.1"/>
    <property type="molecule type" value="Genomic_DNA"/>
</dbReference>
<dbReference type="GO" id="GO:0000156">
    <property type="term" value="F:phosphorelay response regulator activity"/>
    <property type="evidence" value="ECO:0007669"/>
    <property type="project" value="InterPro"/>
</dbReference>
<dbReference type="Gene3D" id="3.40.50.2300">
    <property type="match status" value="1"/>
</dbReference>
<evidence type="ECO:0000313" key="8">
    <source>
        <dbReference type="EMBL" id="RSU11507.1"/>
    </source>
</evidence>
<dbReference type="InterPro" id="IPR046947">
    <property type="entry name" value="LytR-like"/>
</dbReference>
<sequence length="256" mass="30039">MIDLIVCEDNDSYREKLMSLINKCILINDFDMKINFATGDPNKIIEHITTKQKEMSDSKIFFLDIVLNHEKNGLNLAANIRSQLPQAKIIFLTSYPEFSMSVFEKKIEAVDYILKDFDEEALLFRLNQCLSYCSDFFHKEWQSNDDFFSYKLFDKTFFVAIDDVICLQSSPNSHQLLLYTNNDIVEFYGTLSQCKKKFSFLFQTHRSCLVNPVKIEKIDKKRGLVLLPNNIACPISKRKINYFEKYLKERQIHALS</sequence>
<dbReference type="Pfam" id="PF00072">
    <property type="entry name" value="Response_reg"/>
    <property type="match status" value="1"/>
</dbReference>
<dbReference type="PANTHER" id="PTHR37299">
    <property type="entry name" value="TRANSCRIPTIONAL REGULATOR-RELATED"/>
    <property type="match status" value="1"/>
</dbReference>
<protein>
    <recommendedName>
        <fullName evidence="10">DNA-binding response regulator</fullName>
    </recommendedName>
</protein>
<dbReference type="Pfam" id="PF04397">
    <property type="entry name" value="LytTR"/>
    <property type="match status" value="1"/>
</dbReference>
<dbReference type="SMART" id="SM00448">
    <property type="entry name" value="REC"/>
    <property type="match status" value="1"/>
</dbReference>
<evidence type="ECO:0000256" key="4">
    <source>
        <dbReference type="ARBA" id="ARBA00037164"/>
    </source>
</evidence>
<dbReference type="OrthoDB" id="9809318at2"/>